<feature type="compositionally biased region" description="Basic and acidic residues" evidence="1">
    <location>
        <begin position="48"/>
        <end position="60"/>
    </location>
</feature>
<evidence type="ECO:0000256" key="1">
    <source>
        <dbReference type="SAM" id="MobiDB-lite"/>
    </source>
</evidence>
<name>A0A8X6Y484_9ARAC</name>
<dbReference type="OrthoDB" id="6464054at2759"/>
<dbReference type="Proteomes" id="UP000886998">
    <property type="component" value="Unassembled WGS sequence"/>
</dbReference>
<reference evidence="2" key="1">
    <citation type="submission" date="2020-08" db="EMBL/GenBank/DDBJ databases">
        <title>Multicomponent nature underlies the extraordinary mechanical properties of spider dragline silk.</title>
        <authorList>
            <person name="Kono N."/>
            <person name="Nakamura H."/>
            <person name="Mori M."/>
            <person name="Yoshida Y."/>
            <person name="Ohtoshi R."/>
            <person name="Malay A.D."/>
            <person name="Moran D.A.P."/>
            <person name="Tomita M."/>
            <person name="Numata K."/>
            <person name="Arakawa K."/>
        </authorList>
    </citation>
    <scope>NUCLEOTIDE SEQUENCE</scope>
</reference>
<feature type="compositionally biased region" description="Polar residues" evidence="1">
    <location>
        <begin position="27"/>
        <end position="47"/>
    </location>
</feature>
<protein>
    <submittedName>
        <fullName evidence="2">Uncharacterized protein</fullName>
    </submittedName>
</protein>
<comment type="caution">
    <text evidence="2">The sequence shown here is derived from an EMBL/GenBank/DDBJ whole genome shotgun (WGS) entry which is preliminary data.</text>
</comment>
<dbReference type="AlphaFoldDB" id="A0A8X6Y484"/>
<evidence type="ECO:0000313" key="2">
    <source>
        <dbReference type="EMBL" id="GFY64396.1"/>
    </source>
</evidence>
<proteinExistence type="predicted"/>
<feature type="region of interest" description="Disordered" evidence="1">
    <location>
        <begin position="1"/>
        <end position="60"/>
    </location>
</feature>
<organism evidence="2 3">
    <name type="scientific">Trichonephila inaurata madagascariensis</name>
    <dbReference type="NCBI Taxonomy" id="2747483"/>
    <lineage>
        <taxon>Eukaryota</taxon>
        <taxon>Metazoa</taxon>
        <taxon>Ecdysozoa</taxon>
        <taxon>Arthropoda</taxon>
        <taxon>Chelicerata</taxon>
        <taxon>Arachnida</taxon>
        <taxon>Araneae</taxon>
        <taxon>Araneomorphae</taxon>
        <taxon>Entelegynae</taxon>
        <taxon>Araneoidea</taxon>
        <taxon>Nephilidae</taxon>
        <taxon>Trichonephila</taxon>
        <taxon>Trichonephila inaurata</taxon>
    </lineage>
</organism>
<sequence length="127" mass="14544">MGNRKNKSRSQKRKFTGNRFTERTKSLDVSTISEQKLKTTSVSSENTPSKDDKIVPVETRPTEIQRRLQERFLLNFGRMSAGKSVCTGEKLEIIVNSKSRANCDTIEKLRIEHLNNIYTEAVLFGCF</sequence>
<accession>A0A8X6Y484</accession>
<dbReference type="EMBL" id="BMAV01015223">
    <property type="protein sequence ID" value="GFY64396.1"/>
    <property type="molecule type" value="Genomic_DNA"/>
</dbReference>
<keyword evidence="3" id="KW-1185">Reference proteome</keyword>
<feature type="compositionally biased region" description="Basic residues" evidence="1">
    <location>
        <begin position="1"/>
        <end position="16"/>
    </location>
</feature>
<gene>
    <name evidence="2" type="ORF">TNIN_272941</name>
</gene>
<evidence type="ECO:0000313" key="3">
    <source>
        <dbReference type="Proteomes" id="UP000886998"/>
    </source>
</evidence>